<reference evidence="1 3" key="1">
    <citation type="submission" date="2018-08" db="EMBL/GenBank/DDBJ databases">
        <title>Proposal of Muricauda 72 sp.nov. and Muricauda NH166 sp.nov., isolated from seawater.</title>
        <authorList>
            <person name="Cheng H."/>
            <person name="Wu Y.-H."/>
            <person name="Guo L.-L."/>
            <person name="Xu X.-W."/>
        </authorList>
    </citation>
    <scope>NUCLEOTIDE SEQUENCE [LARGE SCALE GENOMIC DNA]</scope>
    <source>
        <strain evidence="1 3">NH166</strain>
    </source>
</reference>
<dbReference type="PANTHER" id="PTHR46375:SF3">
    <property type="entry name" value="KELCH REPEAT AND BTB DOMAIN-CONTAINING PROTEIN 13"/>
    <property type="match status" value="1"/>
</dbReference>
<dbReference type="InterPro" id="IPR008969">
    <property type="entry name" value="CarboxyPept-like_regulatory"/>
</dbReference>
<accession>A0A418NAJ5</accession>
<dbReference type="OrthoDB" id="996574at2"/>
<dbReference type="InterPro" id="IPR006652">
    <property type="entry name" value="Kelch_1"/>
</dbReference>
<name>A0A418NAJ5_9FLAO</name>
<evidence type="ECO:0000313" key="3">
    <source>
        <dbReference type="Proteomes" id="UP000284189"/>
    </source>
</evidence>
<dbReference type="SUPFAM" id="SSF49464">
    <property type="entry name" value="Carboxypeptidase regulatory domain-like"/>
    <property type="match status" value="1"/>
</dbReference>
<evidence type="ECO:0000313" key="1">
    <source>
        <dbReference type="EMBL" id="RIV73249.1"/>
    </source>
</evidence>
<organism evidence="1 3">
    <name type="scientific">Flagellimonas aequoris</name>
    <dbReference type="NCBI Taxonomy" id="2306997"/>
    <lineage>
        <taxon>Bacteria</taxon>
        <taxon>Pseudomonadati</taxon>
        <taxon>Bacteroidota</taxon>
        <taxon>Flavobacteriia</taxon>
        <taxon>Flavobacteriales</taxon>
        <taxon>Flavobacteriaceae</taxon>
        <taxon>Flagellimonas</taxon>
    </lineage>
</organism>
<dbReference type="Gene3D" id="2.60.40.1120">
    <property type="entry name" value="Carboxypeptidase-like, regulatory domain"/>
    <property type="match status" value="1"/>
</dbReference>
<dbReference type="EMBL" id="QXFJ01000009">
    <property type="protein sequence ID" value="RIV73249.1"/>
    <property type="molecule type" value="Genomic_DNA"/>
</dbReference>
<dbReference type="SUPFAM" id="SSF117281">
    <property type="entry name" value="Kelch motif"/>
    <property type="match status" value="1"/>
</dbReference>
<gene>
    <name evidence="1" type="ORF">D2U88_03670</name>
    <name evidence="2" type="ORF">FQ019_03650</name>
</gene>
<dbReference type="InterPro" id="IPR015915">
    <property type="entry name" value="Kelch-typ_b-propeller"/>
</dbReference>
<protein>
    <submittedName>
        <fullName evidence="1">Galactose oxidase</fullName>
    </submittedName>
</protein>
<reference evidence="2 4" key="2">
    <citation type="submission" date="2019-07" db="EMBL/GenBank/DDBJ databases">
        <title>Draft genome of two Muricauda strains isolated from deep sea.</title>
        <authorList>
            <person name="Sun C."/>
        </authorList>
    </citation>
    <scope>NUCLEOTIDE SEQUENCE [LARGE SCALE GENOMIC DNA]</scope>
    <source>
        <strain evidence="2 4">NH166</strain>
    </source>
</reference>
<proteinExistence type="predicted"/>
<dbReference type="Gene3D" id="2.120.10.80">
    <property type="entry name" value="Kelch-type beta propeller"/>
    <property type="match status" value="1"/>
</dbReference>
<evidence type="ECO:0000313" key="2">
    <source>
        <dbReference type="EMBL" id="TXK07062.1"/>
    </source>
</evidence>
<dbReference type="SMART" id="SM00612">
    <property type="entry name" value="Kelch"/>
    <property type="match status" value="1"/>
</dbReference>
<dbReference type="Proteomes" id="UP000321528">
    <property type="component" value="Unassembled WGS sequence"/>
</dbReference>
<dbReference type="Pfam" id="PF24681">
    <property type="entry name" value="Kelch_KLHDC2_KLHL20_DRC7"/>
    <property type="match status" value="1"/>
</dbReference>
<dbReference type="Pfam" id="PF13715">
    <property type="entry name" value="CarbopepD_reg_2"/>
    <property type="match status" value="1"/>
</dbReference>
<comment type="caution">
    <text evidence="1">The sequence shown here is derived from an EMBL/GenBank/DDBJ whole genome shotgun (WGS) entry which is preliminary data.</text>
</comment>
<dbReference type="PANTHER" id="PTHR46375">
    <property type="entry name" value="KELCH REPEAT AND BTB DOMAIN-CONTAINING PROTEIN 13-RELATED"/>
    <property type="match status" value="1"/>
</dbReference>
<dbReference type="AlphaFoldDB" id="A0A418NAJ5"/>
<keyword evidence="4" id="KW-1185">Reference proteome</keyword>
<dbReference type="EMBL" id="VNWL01000008">
    <property type="protein sequence ID" value="TXK07062.1"/>
    <property type="molecule type" value="Genomic_DNA"/>
</dbReference>
<sequence length="464" mass="52516">MGHKFILFPHKNAILLLLLLVFAQMGFSQNVGGIVLDKESEAPLENVNIYIEKTIIGTTTNEKGKFNLRLDSFSNRPDSLTFSIVGYKTLKIAISDLNSKTNRILMSELTNELGEVIVGGKRKLQEKLRYKELSSLKKGVFAFGSTIVDDKIYVVGGSESFTEDTMRKAIDKANSKYINPTYNQVLNEMEPNGSNNSYNNNLLVYDFGSDQWQTTDINFEDRAHHRLNKVDNKIYALGGKRTAYNGSKEYLLNKIEILSLDSLKVITDDVNPHQAVDFASFAYKDNLLVMGGSNKMTKNGHKTFTDACHFFNITTGYWYELEKMTKPKETNGVIIEDKVYLIGGFNGEALSEIESLDLTTGKWKKEGNLFYGMENPSVTTHDGLIYIFNFGKLFIYDTLKGSLKAYDIDLFIKDPNLHYHQNKLYVLGGYTEEKYSKSPSSKLFEIDLGQLAKTKIQNSKDINM</sequence>
<dbReference type="InterPro" id="IPR052392">
    <property type="entry name" value="Kelch-BTB_domain-containing"/>
</dbReference>
<evidence type="ECO:0000313" key="4">
    <source>
        <dbReference type="Proteomes" id="UP000321528"/>
    </source>
</evidence>
<dbReference type="Proteomes" id="UP000284189">
    <property type="component" value="Unassembled WGS sequence"/>
</dbReference>